<proteinExistence type="predicted"/>
<dbReference type="KEGG" id="fpal:HYN49_12720"/>
<evidence type="ECO:0000256" key="1">
    <source>
        <dbReference type="ARBA" id="ARBA00022729"/>
    </source>
</evidence>
<evidence type="ECO:0000256" key="2">
    <source>
        <dbReference type="SAM" id="SignalP"/>
    </source>
</evidence>
<dbReference type="Pfam" id="PF18962">
    <property type="entry name" value="Por_Secre_tail"/>
    <property type="match status" value="1"/>
</dbReference>
<protein>
    <recommendedName>
        <fullName evidence="3">Secretion system C-terminal sorting domain-containing protein</fullName>
    </recommendedName>
</protein>
<dbReference type="InterPro" id="IPR026444">
    <property type="entry name" value="Secre_tail"/>
</dbReference>
<keyword evidence="5" id="KW-1185">Reference proteome</keyword>
<feature type="chain" id="PRO_5015652718" description="Secretion system C-terminal sorting domain-containing protein" evidence="2">
    <location>
        <begin position="33"/>
        <end position="164"/>
    </location>
</feature>
<name>A0A2S1SK01_9FLAO</name>
<gene>
    <name evidence="4" type="ORF">HYN49_12720</name>
</gene>
<feature type="domain" description="Secretion system C-terminal sorting" evidence="3">
    <location>
        <begin position="95"/>
        <end position="159"/>
    </location>
</feature>
<accession>A0A2S1SK01</accession>
<organism evidence="4 5">
    <name type="scientific">Flavobacterium pallidum</name>
    <dbReference type="NCBI Taxonomy" id="2172098"/>
    <lineage>
        <taxon>Bacteria</taxon>
        <taxon>Pseudomonadati</taxon>
        <taxon>Bacteroidota</taxon>
        <taxon>Flavobacteriia</taxon>
        <taxon>Flavobacteriales</taxon>
        <taxon>Flavobacteriaceae</taxon>
        <taxon>Flavobacterium</taxon>
    </lineage>
</organism>
<dbReference type="OrthoDB" id="1361871at2"/>
<evidence type="ECO:0000313" key="4">
    <source>
        <dbReference type="EMBL" id="AWI26692.1"/>
    </source>
</evidence>
<dbReference type="AlphaFoldDB" id="A0A2S1SK01"/>
<evidence type="ECO:0000259" key="3">
    <source>
        <dbReference type="Pfam" id="PF18962"/>
    </source>
</evidence>
<keyword evidence="1 2" id="KW-0732">Signal</keyword>
<evidence type="ECO:0000313" key="5">
    <source>
        <dbReference type="Proteomes" id="UP000244937"/>
    </source>
</evidence>
<feature type="signal peptide" evidence="2">
    <location>
        <begin position="1"/>
        <end position="32"/>
    </location>
</feature>
<dbReference type="EMBL" id="CP029187">
    <property type="protein sequence ID" value="AWI26692.1"/>
    <property type="molecule type" value="Genomic_DNA"/>
</dbReference>
<reference evidence="4 5" key="1">
    <citation type="submission" date="2018-05" db="EMBL/GenBank/DDBJ databases">
        <title>Genome sequencing of Flavobacterium sp. HYN0049.</title>
        <authorList>
            <person name="Yi H."/>
            <person name="Baek C."/>
        </authorList>
    </citation>
    <scope>NUCLEOTIDE SEQUENCE [LARGE SCALE GENOMIC DNA]</scope>
    <source>
        <strain evidence="4 5">HYN0049</strain>
    </source>
</reference>
<sequence length="164" mass="17743">MYNEFIYLKPKIKLMKQTVLIAALLISGLCSAQSVIQSVNSGSVISANAVVGVGEIVVVPQNQNQSATGIIGVLAQVNQQMLEVPSYELSDKITVWPNPTVAKISFETNENLANATVAVFNNVGQLVLERKIGADNSIDLTDLAQGIYMIQLSNQKQAFKIIKH</sequence>
<dbReference type="NCBIfam" id="TIGR04183">
    <property type="entry name" value="Por_Secre_tail"/>
    <property type="match status" value="1"/>
</dbReference>
<dbReference type="Proteomes" id="UP000244937">
    <property type="component" value="Chromosome"/>
</dbReference>